<reference evidence="1" key="1">
    <citation type="submission" date="2023-06" db="EMBL/GenBank/DDBJ databases">
        <authorList>
            <person name="Kurt Z."/>
        </authorList>
    </citation>
    <scope>NUCLEOTIDE SEQUENCE</scope>
</reference>
<evidence type="ECO:0000313" key="2">
    <source>
        <dbReference type="EMBL" id="CAL6019097.1"/>
    </source>
</evidence>
<name>A0AA86NVA2_9EUKA</name>
<comment type="caution">
    <text evidence="1">The sequence shown here is derived from an EMBL/GenBank/DDBJ whole genome shotgun (WGS) entry which is preliminary data.</text>
</comment>
<gene>
    <name evidence="1" type="ORF">HINF_LOCUS13926</name>
    <name evidence="2" type="ORF">HINF_LOCUS26784</name>
</gene>
<keyword evidence="3" id="KW-1185">Reference proteome</keyword>
<dbReference type="AlphaFoldDB" id="A0AA86NVA2"/>
<dbReference type="EMBL" id="CAXDID020000082">
    <property type="protein sequence ID" value="CAL6019097.1"/>
    <property type="molecule type" value="Genomic_DNA"/>
</dbReference>
<protein>
    <submittedName>
        <fullName evidence="2">Hypothetical_protein</fullName>
    </submittedName>
</protein>
<evidence type="ECO:0000313" key="3">
    <source>
        <dbReference type="Proteomes" id="UP001642409"/>
    </source>
</evidence>
<organism evidence="1">
    <name type="scientific">Hexamita inflata</name>
    <dbReference type="NCBI Taxonomy" id="28002"/>
    <lineage>
        <taxon>Eukaryota</taxon>
        <taxon>Metamonada</taxon>
        <taxon>Diplomonadida</taxon>
        <taxon>Hexamitidae</taxon>
        <taxon>Hexamitinae</taxon>
        <taxon>Hexamita</taxon>
    </lineage>
</organism>
<dbReference type="Gene3D" id="2.160.20.110">
    <property type="match status" value="1"/>
</dbReference>
<dbReference type="EMBL" id="CATOUU010000367">
    <property type="protein sequence ID" value="CAI9926281.1"/>
    <property type="molecule type" value="Genomic_DNA"/>
</dbReference>
<proteinExistence type="predicted"/>
<accession>A0AA86NVA2</accession>
<reference evidence="2 3" key="2">
    <citation type="submission" date="2024-07" db="EMBL/GenBank/DDBJ databases">
        <authorList>
            <person name="Akdeniz Z."/>
        </authorList>
    </citation>
    <scope>NUCLEOTIDE SEQUENCE [LARGE SCALE GENOMIC DNA]</scope>
</reference>
<sequence length="307" mass="34066">MILLVFCLSDSVTVRVKRTRQNQKICYIQQSPVANLHYSVDALFDPECDVGAIFDTVALVQNINLRISINSSGSMSVTGLSIYTTERLKLKKVDLNFTAVVLLPQFSAMVTYVPNLELEEVRILIMRSQISKFFGLAKDTESMRINNVHLNYTVQFTQHSYGLGYAASNSFLTNMTLTISFTKFQSDSSKTASLFSDGGQNLTIQDILVVATLTADVNIGGLVHQFYGSTFNMKFLFANFTIDSKLGSSYIVVHCNNVVIQLYESIIYGFFSNPLSQNKLGIVKNGGTAKMDVAAGKIQWDGAIDWM</sequence>
<dbReference type="Proteomes" id="UP001642409">
    <property type="component" value="Unassembled WGS sequence"/>
</dbReference>
<evidence type="ECO:0000313" key="1">
    <source>
        <dbReference type="EMBL" id="CAI9926281.1"/>
    </source>
</evidence>